<reference evidence="1" key="1">
    <citation type="submission" date="2019-08" db="EMBL/GenBank/DDBJ databases">
        <authorList>
            <person name="Kucharzyk K."/>
            <person name="Murdoch R.W."/>
            <person name="Higgins S."/>
            <person name="Loffler F."/>
        </authorList>
    </citation>
    <scope>NUCLEOTIDE SEQUENCE</scope>
</reference>
<comment type="caution">
    <text evidence="1">The sequence shown here is derived from an EMBL/GenBank/DDBJ whole genome shotgun (WGS) entry which is preliminary data.</text>
</comment>
<evidence type="ECO:0000313" key="1">
    <source>
        <dbReference type="EMBL" id="MPM03353.1"/>
    </source>
</evidence>
<gene>
    <name evidence="1" type="ORF">SDC9_49618</name>
</gene>
<accession>A0A644WLQ9</accession>
<sequence>MELQVIKNKLDLIFDNYSNVSETAEIAKRGYLFSELIKKAVLFVGINPSFQEETQSIRDSFRFEDALIGYKKYFQPYEDLCSNTKIKDDFTYIDLLFLRETNQKVIDGKLSKHTQWVEFIAEQLRISQKRIEAIKRKLIVVCNAGAGKFLGAEKIGNSDEADNVWMGYNFEFDRVFGVNVISGVHNNSIMTGEKETTLYGTPVIFTGYLKYLSSSTKKTLGWQIDNVLENCSNYFGDRYSLENEAVAKKKIMAIFHNRYLKKHPSSR</sequence>
<dbReference type="AlphaFoldDB" id="A0A644WLQ9"/>
<protein>
    <submittedName>
        <fullName evidence="1">Uncharacterized protein</fullName>
    </submittedName>
</protein>
<organism evidence="1">
    <name type="scientific">bioreactor metagenome</name>
    <dbReference type="NCBI Taxonomy" id="1076179"/>
    <lineage>
        <taxon>unclassified sequences</taxon>
        <taxon>metagenomes</taxon>
        <taxon>ecological metagenomes</taxon>
    </lineage>
</organism>
<name>A0A644WLQ9_9ZZZZ</name>
<proteinExistence type="predicted"/>
<dbReference type="EMBL" id="VSSQ01000945">
    <property type="protein sequence ID" value="MPM03353.1"/>
    <property type="molecule type" value="Genomic_DNA"/>
</dbReference>